<dbReference type="EMBL" id="LFCV01000129">
    <property type="protein sequence ID" value="KMJ43990.1"/>
    <property type="molecule type" value="Genomic_DNA"/>
</dbReference>
<sequence>MKKLLIAFAMLVLTGCGDNYSEYNGTYICKIGQTINSVAEEQGSEYSFPLVAVKAKMTFKNGVMTIHGMKSGDYVGHEMAMTAAPVTSDGRKLMSEREFQYDDGEYNETFFPKYAIATLSVGSPRDGIMQQLTNCKKEQE</sequence>
<comment type="caution">
    <text evidence="1">The sequence shown here is derived from an EMBL/GenBank/DDBJ whole genome shotgun (WGS) entry which is preliminary data.</text>
</comment>
<gene>
    <name evidence="1" type="ORF">AB204_16705</name>
</gene>
<accession>A0A0J5ILD0</accession>
<proteinExistence type="predicted"/>
<evidence type="ECO:0008006" key="3">
    <source>
        <dbReference type="Google" id="ProtNLM"/>
    </source>
</evidence>
<organism evidence="1 2">
    <name type="scientific">Xenorhabdus khoisanae</name>
    <dbReference type="NCBI Taxonomy" id="880157"/>
    <lineage>
        <taxon>Bacteria</taxon>
        <taxon>Pseudomonadati</taxon>
        <taxon>Pseudomonadota</taxon>
        <taxon>Gammaproteobacteria</taxon>
        <taxon>Enterobacterales</taxon>
        <taxon>Morganellaceae</taxon>
        <taxon>Xenorhabdus</taxon>
    </lineage>
</organism>
<dbReference type="RefSeq" id="WP_047964499.1">
    <property type="nucleotide sequence ID" value="NZ_CAWMBG010000129.1"/>
</dbReference>
<dbReference type="PROSITE" id="PS51257">
    <property type="entry name" value="PROKAR_LIPOPROTEIN"/>
    <property type="match status" value="1"/>
</dbReference>
<keyword evidence="2" id="KW-1185">Reference proteome</keyword>
<reference evidence="1 2" key="1">
    <citation type="submission" date="2015-06" db="EMBL/GenBank/DDBJ databases">
        <title>Draft Whole-Genome Sequence of the Entomopathogenic Bacterium Xenorhabdus khoisanae.</title>
        <authorList>
            <person name="Naidoo S."/>
            <person name="Featherston J."/>
            <person name="Gray V.M."/>
        </authorList>
    </citation>
    <scope>NUCLEOTIDE SEQUENCE [LARGE SCALE GENOMIC DNA]</scope>
    <source>
        <strain evidence="1 2">MCB</strain>
    </source>
</reference>
<dbReference type="Proteomes" id="UP000036277">
    <property type="component" value="Unassembled WGS sequence"/>
</dbReference>
<dbReference type="OrthoDB" id="6447876at2"/>
<protein>
    <recommendedName>
        <fullName evidence="3">Lipoprotein</fullName>
    </recommendedName>
</protein>
<evidence type="ECO:0000313" key="1">
    <source>
        <dbReference type="EMBL" id="KMJ43990.1"/>
    </source>
</evidence>
<dbReference type="STRING" id="880157.AB204_16705"/>
<name>A0A0J5ILD0_9GAMM</name>
<dbReference type="AlphaFoldDB" id="A0A0J5ILD0"/>
<dbReference type="PATRIC" id="fig|880157.4.peg.3578"/>
<evidence type="ECO:0000313" key="2">
    <source>
        <dbReference type="Proteomes" id="UP000036277"/>
    </source>
</evidence>